<feature type="region of interest" description="Disordered" evidence="4">
    <location>
        <begin position="1"/>
        <end position="70"/>
    </location>
</feature>
<evidence type="ECO:0000256" key="3">
    <source>
        <dbReference type="PROSITE-ProRule" id="PRU00023"/>
    </source>
</evidence>
<dbReference type="PANTHER" id="PTHR24198:SF165">
    <property type="entry name" value="ANKYRIN REPEAT-CONTAINING PROTEIN-RELATED"/>
    <property type="match status" value="1"/>
</dbReference>
<dbReference type="PROSITE" id="PS50297">
    <property type="entry name" value="ANK_REP_REGION"/>
    <property type="match status" value="3"/>
</dbReference>
<gene>
    <name evidence="7" type="ORF">AXG93_2834s1010</name>
</gene>
<dbReference type="InterPro" id="IPR026961">
    <property type="entry name" value="PGG_dom"/>
</dbReference>
<organism evidence="7 8">
    <name type="scientific">Marchantia polymorpha subsp. ruderalis</name>
    <dbReference type="NCBI Taxonomy" id="1480154"/>
    <lineage>
        <taxon>Eukaryota</taxon>
        <taxon>Viridiplantae</taxon>
        <taxon>Streptophyta</taxon>
        <taxon>Embryophyta</taxon>
        <taxon>Marchantiophyta</taxon>
        <taxon>Marchantiopsida</taxon>
        <taxon>Marchantiidae</taxon>
        <taxon>Marchantiales</taxon>
        <taxon>Marchantiaceae</taxon>
        <taxon>Marchantia</taxon>
    </lineage>
</organism>
<dbReference type="EMBL" id="LVLJ01000950">
    <property type="protein sequence ID" value="OAE31871.1"/>
    <property type="molecule type" value="Genomic_DNA"/>
</dbReference>
<dbReference type="Pfam" id="PF00023">
    <property type="entry name" value="Ank"/>
    <property type="match status" value="1"/>
</dbReference>
<evidence type="ECO:0000256" key="5">
    <source>
        <dbReference type="SAM" id="Phobius"/>
    </source>
</evidence>
<feature type="compositionally biased region" description="Basic and acidic residues" evidence="4">
    <location>
        <begin position="19"/>
        <end position="38"/>
    </location>
</feature>
<comment type="caution">
    <text evidence="7">The sequence shown here is derived from an EMBL/GenBank/DDBJ whole genome shotgun (WGS) entry which is preliminary data.</text>
</comment>
<dbReference type="SUPFAM" id="SSF48403">
    <property type="entry name" value="Ankyrin repeat"/>
    <property type="match status" value="1"/>
</dbReference>
<keyword evidence="1" id="KW-0677">Repeat</keyword>
<dbReference type="PROSITE" id="PS50088">
    <property type="entry name" value="ANK_REPEAT"/>
    <property type="match status" value="3"/>
</dbReference>
<keyword evidence="5" id="KW-0472">Membrane</keyword>
<evidence type="ECO:0000256" key="1">
    <source>
        <dbReference type="ARBA" id="ARBA00022737"/>
    </source>
</evidence>
<keyword evidence="5" id="KW-1133">Transmembrane helix</keyword>
<name>A0A176WH06_MARPO</name>
<feature type="transmembrane region" description="Helical" evidence="5">
    <location>
        <begin position="774"/>
        <end position="798"/>
    </location>
</feature>
<feature type="transmembrane region" description="Helical" evidence="5">
    <location>
        <begin position="696"/>
        <end position="717"/>
    </location>
</feature>
<keyword evidence="2 3" id="KW-0040">ANK repeat</keyword>
<dbReference type="Proteomes" id="UP000077202">
    <property type="component" value="Unassembled WGS sequence"/>
</dbReference>
<evidence type="ECO:0000256" key="2">
    <source>
        <dbReference type="ARBA" id="ARBA00023043"/>
    </source>
</evidence>
<protein>
    <recommendedName>
        <fullName evidence="6">PGG domain-containing protein</fullName>
    </recommendedName>
</protein>
<feature type="transmembrane region" description="Helical" evidence="5">
    <location>
        <begin position="738"/>
        <end position="762"/>
    </location>
</feature>
<keyword evidence="8" id="KW-1185">Reference proteome</keyword>
<dbReference type="Pfam" id="PF12796">
    <property type="entry name" value="Ank_2"/>
    <property type="match status" value="2"/>
</dbReference>
<dbReference type="PANTHER" id="PTHR24198">
    <property type="entry name" value="ANKYRIN REPEAT AND PROTEIN KINASE DOMAIN-CONTAINING PROTEIN"/>
    <property type="match status" value="1"/>
</dbReference>
<dbReference type="SMART" id="SM00248">
    <property type="entry name" value="ANK"/>
    <property type="match status" value="7"/>
</dbReference>
<sequence>MEDWNESSDLSTAAVTISRGRDADERPYLRSDRHRSADVHFAAAGAGSSDGGHEALAGNPAAGTDHHTKSEDPQLLFHAASAGQDEMVRYLLTSASVNVDVKDENGNTALMIAAEEGHTSTMQILLEHGADFKTFNHKGFNCVHEASDKGASGVLKLLFQEDGDDGYLDGRSVPAGPLSVQQVLLREPTKYSMRLQLMEMRSVDDSFTPLHLAAKGKHIQTVVQLLKSYIVVALKMRGFSRHPRPTCMKEFLDLVRKSQSDRSSLILRELKGGDHSPAKEDQYARIRDQLLSYCNEKSDQKEWKDSFLASTTGQSYSKVADEFVDAYVSFLVYTNETDYRRRAFLHYIAENLTDPTSYSCANVESCPIKSILDFPTVDVNVLDVNNETPLHLISRQGFLCMLRHVFESGRTPDLLARNSDGESPGKILWNECREHISAPLPEERDEEEGGEGNVGCASGDSVCRHCASLSFLENNLFKKFLEDKDPDCMQTVADFLLYLREVLEKRKVVEEEAKQHRDRFKEDGHSKGLTPLHYLAYRKHVEPIKGLLRDSKFRRLINRQYNCDGQTALHFAVSGRRIEVVEALLGSKSVLRNVEDKRFRTPCELLSEIVRTSYSSTVKDTEALLLKDEDVKAFMEKQYRDRQVHVDAGNTALVGAALIASVTFAGWLQPPLGYIEYNQFDKEQFAAVEAHASVQLFWLFNSLSFFSAIATVVSGARAVLPAPHSQFIAKEVRHMRRWLVLTSFLLVVSIVCVLGAFTAAGYGTLPPISRYQTLMTVTTVIGGIMCVVVLSIYFLRLIDIFNRDSRRFWSTFARRSANHVRTDTLPRSAEHVSPAQMTGGRINVPTPTSVEQEEKMNGNMFQQLSKESSRKWFKSNSIHTHSPSSLTVLVAGPTVISKAHLHRLDTAAAQAQAACFAKDSAKFGQA</sequence>
<keyword evidence="5" id="KW-0812">Transmembrane</keyword>
<feature type="repeat" description="ANK" evidence="3">
    <location>
        <begin position="205"/>
        <end position="226"/>
    </location>
</feature>
<dbReference type="AlphaFoldDB" id="A0A176WH06"/>
<dbReference type="InterPro" id="IPR002110">
    <property type="entry name" value="Ankyrin_rpt"/>
</dbReference>
<proteinExistence type="predicted"/>
<feature type="domain" description="PGG" evidence="6">
    <location>
        <begin position="647"/>
        <end position="761"/>
    </location>
</feature>
<feature type="repeat" description="ANK" evidence="3">
    <location>
        <begin position="564"/>
        <end position="585"/>
    </location>
</feature>
<evidence type="ECO:0000259" key="6">
    <source>
        <dbReference type="Pfam" id="PF13962"/>
    </source>
</evidence>
<feature type="repeat" description="ANK" evidence="3">
    <location>
        <begin position="105"/>
        <end position="137"/>
    </location>
</feature>
<evidence type="ECO:0000256" key="4">
    <source>
        <dbReference type="SAM" id="MobiDB-lite"/>
    </source>
</evidence>
<dbReference type="InterPro" id="IPR036770">
    <property type="entry name" value="Ankyrin_rpt-contain_sf"/>
</dbReference>
<reference evidence="7" key="1">
    <citation type="submission" date="2016-03" db="EMBL/GenBank/DDBJ databases">
        <title>Mechanisms controlling the formation of the plant cell surface in tip-growing cells are functionally conserved among land plants.</title>
        <authorList>
            <person name="Honkanen S."/>
            <person name="Jones V.A."/>
            <person name="Morieri G."/>
            <person name="Champion C."/>
            <person name="Hetherington A.J."/>
            <person name="Kelly S."/>
            <person name="Saint-Marcoux D."/>
            <person name="Proust H."/>
            <person name="Prescott H."/>
            <person name="Dolan L."/>
        </authorList>
    </citation>
    <scope>NUCLEOTIDE SEQUENCE [LARGE SCALE GENOMIC DNA]</scope>
    <source>
        <tissue evidence="7">Whole gametophyte</tissue>
    </source>
</reference>
<evidence type="ECO:0000313" key="8">
    <source>
        <dbReference type="Proteomes" id="UP000077202"/>
    </source>
</evidence>
<evidence type="ECO:0000313" key="7">
    <source>
        <dbReference type="EMBL" id="OAE31871.1"/>
    </source>
</evidence>
<dbReference type="Pfam" id="PF13962">
    <property type="entry name" value="PGG"/>
    <property type="match status" value="1"/>
</dbReference>
<accession>A0A176WH06</accession>
<dbReference type="Gene3D" id="1.25.40.20">
    <property type="entry name" value="Ankyrin repeat-containing domain"/>
    <property type="match status" value="3"/>
</dbReference>